<evidence type="ECO:0000256" key="1">
    <source>
        <dbReference type="SAM" id="Phobius"/>
    </source>
</evidence>
<organism evidence="2 3">
    <name type="scientific">Luteolibacter flavescens</name>
    <dbReference type="NCBI Taxonomy" id="1859460"/>
    <lineage>
        <taxon>Bacteria</taxon>
        <taxon>Pseudomonadati</taxon>
        <taxon>Verrucomicrobiota</taxon>
        <taxon>Verrucomicrobiia</taxon>
        <taxon>Verrucomicrobiales</taxon>
        <taxon>Verrucomicrobiaceae</taxon>
        <taxon>Luteolibacter</taxon>
    </lineage>
</organism>
<dbReference type="RefSeq" id="WP_264500932.1">
    <property type="nucleotide sequence ID" value="NZ_JAPDDS010000004.1"/>
</dbReference>
<keyword evidence="1" id="KW-0812">Transmembrane</keyword>
<evidence type="ECO:0008006" key="4">
    <source>
        <dbReference type="Google" id="ProtNLM"/>
    </source>
</evidence>
<gene>
    <name evidence="2" type="ORF">OKA04_09570</name>
</gene>
<keyword evidence="3" id="KW-1185">Reference proteome</keyword>
<keyword evidence="1" id="KW-1133">Transmembrane helix</keyword>
<feature type="transmembrane region" description="Helical" evidence="1">
    <location>
        <begin position="113"/>
        <end position="131"/>
    </location>
</feature>
<proteinExistence type="predicted"/>
<keyword evidence="1" id="KW-0472">Membrane</keyword>
<dbReference type="EMBL" id="JAPDDS010000004">
    <property type="protein sequence ID" value="MCW1884974.1"/>
    <property type="molecule type" value="Genomic_DNA"/>
</dbReference>
<comment type="caution">
    <text evidence="2">The sequence shown here is derived from an EMBL/GenBank/DDBJ whole genome shotgun (WGS) entry which is preliminary data.</text>
</comment>
<sequence>MTPARRWYRSPVFWFALPGLVFLGWVWVHSMHRNTTLDFTTGSHEVRIRNDGSELGINWHPVHAGRSIYFFPARSSRSFKVEPRPAWASRDWFPLPSYLGHPTVARGHHYLDIPYWFVSLVYLGLWQLPWLGRYFRAKRIGNAMP</sequence>
<protein>
    <recommendedName>
        <fullName evidence="4">DUF3592 domain-containing protein</fullName>
    </recommendedName>
</protein>
<accession>A0ABT3FP27</accession>
<reference evidence="2 3" key="1">
    <citation type="submission" date="2022-10" db="EMBL/GenBank/DDBJ databases">
        <title>Luteolibacter flavescens strain MCCC 1K03193, whole genome shotgun sequencing project.</title>
        <authorList>
            <person name="Zhao G."/>
            <person name="Shen L."/>
        </authorList>
    </citation>
    <scope>NUCLEOTIDE SEQUENCE [LARGE SCALE GENOMIC DNA]</scope>
    <source>
        <strain evidence="2 3">MCCC 1K03193</strain>
    </source>
</reference>
<dbReference type="Proteomes" id="UP001207930">
    <property type="component" value="Unassembled WGS sequence"/>
</dbReference>
<evidence type="ECO:0000313" key="3">
    <source>
        <dbReference type="Proteomes" id="UP001207930"/>
    </source>
</evidence>
<name>A0ABT3FP27_9BACT</name>
<feature type="transmembrane region" description="Helical" evidence="1">
    <location>
        <begin position="12"/>
        <end position="28"/>
    </location>
</feature>
<evidence type="ECO:0000313" key="2">
    <source>
        <dbReference type="EMBL" id="MCW1884974.1"/>
    </source>
</evidence>